<dbReference type="AlphaFoldDB" id="A0A1N7RPG7"/>
<proteinExistence type="predicted"/>
<reference evidence="2" key="1">
    <citation type="submission" date="2016-12" db="EMBL/GenBank/DDBJ databases">
        <authorList>
            <person name="Moulin L."/>
        </authorList>
    </citation>
    <scope>NUCLEOTIDE SEQUENCE [LARGE SCALE GENOMIC DNA]</scope>
    <source>
        <strain evidence="2">STM 7183</strain>
    </source>
</reference>
<dbReference type="EMBL" id="CYGY02000011">
    <property type="protein sequence ID" value="SIT37008.1"/>
    <property type="molecule type" value="Genomic_DNA"/>
</dbReference>
<dbReference type="Proteomes" id="UP000195569">
    <property type="component" value="Unassembled WGS sequence"/>
</dbReference>
<sequence length="130" mass="14228">MEQSTRPSGHPSLSPVGVGLQRNTVEAVETIRASGSSGSSGVDRQLFDGAPATIKLLVSVLRLLVVLHDEFVHRIDDEEVELAVDRDAVLTRHKTVKTDETDARVSSARRTRRSAHHRLCTPITRPSESP</sequence>
<comment type="caution">
    <text evidence="2">The sequence shown here is derived from an EMBL/GenBank/DDBJ whole genome shotgun (WGS) entry which is preliminary data.</text>
</comment>
<accession>A0A1N7RPG7</accession>
<feature type="region of interest" description="Disordered" evidence="1">
    <location>
        <begin position="96"/>
        <end position="130"/>
    </location>
</feature>
<gene>
    <name evidence="2" type="ORF">BN2476_110057</name>
</gene>
<evidence type="ECO:0000256" key="1">
    <source>
        <dbReference type="SAM" id="MobiDB-lite"/>
    </source>
</evidence>
<evidence type="ECO:0000313" key="2">
    <source>
        <dbReference type="EMBL" id="SIT37008.1"/>
    </source>
</evidence>
<evidence type="ECO:0000313" key="3">
    <source>
        <dbReference type="Proteomes" id="UP000195569"/>
    </source>
</evidence>
<feature type="region of interest" description="Disordered" evidence="1">
    <location>
        <begin position="1"/>
        <end position="20"/>
    </location>
</feature>
<keyword evidence="3" id="KW-1185">Reference proteome</keyword>
<organism evidence="2 3">
    <name type="scientific">Paraburkholderia piptadeniae</name>
    <dbReference type="NCBI Taxonomy" id="1701573"/>
    <lineage>
        <taxon>Bacteria</taxon>
        <taxon>Pseudomonadati</taxon>
        <taxon>Pseudomonadota</taxon>
        <taxon>Betaproteobacteria</taxon>
        <taxon>Burkholderiales</taxon>
        <taxon>Burkholderiaceae</taxon>
        <taxon>Paraburkholderia</taxon>
    </lineage>
</organism>
<name>A0A1N7RPG7_9BURK</name>
<protein>
    <submittedName>
        <fullName evidence="2">Uncharacterized protein</fullName>
    </submittedName>
</protein>
<feature type="compositionally biased region" description="Basic residues" evidence="1">
    <location>
        <begin position="107"/>
        <end position="119"/>
    </location>
</feature>